<proteinExistence type="predicted"/>
<accession>A0A6A4QX13</accession>
<organism evidence="2 3">
    <name type="scientific">Lupinus albus</name>
    <name type="common">White lupine</name>
    <name type="synonym">Lupinus termis</name>
    <dbReference type="NCBI Taxonomy" id="3870"/>
    <lineage>
        <taxon>Eukaryota</taxon>
        <taxon>Viridiplantae</taxon>
        <taxon>Streptophyta</taxon>
        <taxon>Embryophyta</taxon>
        <taxon>Tracheophyta</taxon>
        <taxon>Spermatophyta</taxon>
        <taxon>Magnoliopsida</taxon>
        <taxon>eudicotyledons</taxon>
        <taxon>Gunneridae</taxon>
        <taxon>Pentapetalae</taxon>
        <taxon>rosids</taxon>
        <taxon>fabids</taxon>
        <taxon>Fabales</taxon>
        <taxon>Fabaceae</taxon>
        <taxon>Papilionoideae</taxon>
        <taxon>50 kb inversion clade</taxon>
        <taxon>genistoids sensu lato</taxon>
        <taxon>core genistoids</taxon>
        <taxon>Genisteae</taxon>
        <taxon>Lupinus</taxon>
    </lineage>
</organism>
<dbReference type="InterPro" id="IPR032675">
    <property type="entry name" value="LRR_dom_sf"/>
</dbReference>
<dbReference type="OrthoDB" id="1901752at2759"/>
<keyword evidence="3" id="KW-1185">Reference proteome</keyword>
<evidence type="ECO:0000259" key="1">
    <source>
        <dbReference type="Pfam" id="PF24758"/>
    </source>
</evidence>
<evidence type="ECO:0000313" key="3">
    <source>
        <dbReference type="Proteomes" id="UP000447434"/>
    </source>
</evidence>
<dbReference type="Proteomes" id="UP000447434">
    <property type="component" value="Chromosome 3"/>
</dbReference>
<dbReference type="Pfam" id="PF24758">
    <property type="entry name" value="LRR_At5g56370"/>
    <property type="match status" value="2"/>
</dbReference>
<feature type="domain" description="F-box/LRR-repeat protein 15/At3g58940/PEG3-like LRR" evidence="1">
    <location>
        <begin position="105"/>
        <end position="243"/>
    </location>
</feature>
<dbReference type="PANTHER" id="PTHR34145:SF28">
    <property type="entry name" value="F-BOX DOMAIN-CONTAINING PROTEIN"/>
    <property type="match status" value="1"/>
</dbReference>
<reference evidence="3" key="1">
    <citation type="journal article" date="2020" name="Nat. Commun.">
        <title>Genome sequence of the cluster root forming white lupin.</title>
        <authorList>
            <person name="Hufnagel B."/>
            <person name="Marques A."/>
            <person name="Soriano A."/>
            <person name="Marques L."/>
            <person name="Divol F."/>
            <person name="Doumas P."/>
            <person name="Sallet E."/>
            <person name="Mancinotti D."/>
            <person name="Carrere S."/>
            <person name="Marande W."/>
            <person name="Arribat S."/>
            <person name="Keller J."/>
            <person name="Huneau C."/>
            <person name="Blein T."/>
            <person name="Aime D."/>
            <person name="Laguerre M."/>
            <person name="Taylor J."/>
            <person name="Schubert V."/>
            <person name="Nelson M."/>
            <person name="Geu-Flores F."/>
            <person name="Crespi M."/>
            <person name="Gallardo-Guerrero K."/>
            <person name="Delaux P.-M."/>
            <person name="Salse J."/>
            <person name="Berges H."/>
            <person name="Guyot R."/>
            <person name="Gouzy J."/>
            <person name="Peret B."/>
        </authorList>
    </citation>
    <scope>NUCLEOTIDE SEQUENCE [LARGE SCALE GENOMIC DNA]</scope>
    <source>
        <strain evidence="3">cv. Amiga</strain>
    </source>
</reference>
<name>A0A6A4QX13_LUPAL</name>
<dbReference type="InterPro" id="IPR036047">
    <property type="entry name" value="F-box-like_dom_sf"/>
</dbReference>
<dbReference type="InterPro" id="IPR053772">
    <property type="entry name" value="At1g61320/At1g61330-like"/>
</dbReference>
<dbReference type="InterPro" id="IPR055411">
    <property type="entry name" value="LRR_FXL15/At3g58940/PEG3-like"/>
</dbReference>
<sequence>MANTTTPSISTETMDYFSLLPQELIHSHILPKLFTKEAARTTILSKRWRSLWTSLPYLEFYQFHFHHTISFRNFVDHTIRDHARTATDILTFKLFLTHGIQVSDIDNWVRLVMSRNVREFHLRFLGRETYKWPSINNACMAHTITVLELYNCEVRFNSSINNIRLPHLQSLSLEKVWIDQRSIEMFITGCGSMNDLKIWNCYEMKYLVVANHQKLRRVCIGNCTWLEKVAIFQVPCLQSLTLCLTRSFVTLSNMGFVLDSGVYETLKELHLCNYSKEEKAFLELLSALTNLECLILNSVRHCSQNIEISSKNLKRLVLEHCYFHMVSITAPNLTSLKYENNHILFYPMETCNVKDYIFSNCCNYSIGPDEKSLKFEPVKQFLMNSNNDLWEGTKMIIDLKWVFFHPSFVID</sequence>
<gene>
    <name evidence="2" type="ORF">Lalb_Chr03g0041541</name>
</gene>
<protein>
    <submittedName>
        <fullName evidence="2">Putative F-box domain, leucine-rich repeat domain, L domain-containing protein</fullName>
    </submittedName>
</protein>
<evidence type="ECO:0000313" key="2">
    <source>
        <dbReference type="EMBL" id="KAE9618003.1"/>
    </source>
</evidence>
<dbReference type="EMBL" id="WOCE01000003">
    <property type="protein sequence ID" value="KAE9618003.1"/>
    <property type="molecule type" value="Genomic_DNA"/>
</dbReference>
<dbReference type="SUPFAM" id="SSF81383">
    <property type="entry name" value="F-box domain"/>
    <property type="match status" value="1"/>
</dbReference>
<dbReference type="PANTHER" id="PTHR34145">
    <property type="entry name" value="OS02G0105600 PROTEIN"/>
    <property type="match status" value="1"/>
</dbReference>
<dbReference type="SUPFAM" id="SSF52058">
    <property type="entry name" value="L domain-like"/>
    <property type="match status" value="1"/>
</dbReference>
<feature type="domain" description="F-box/LRR-repeat protein 15/At3g58940/PEG3-like LRR" evidence="1">
    <location>
        <begin position="257"/>
        <end position="341"/>
    </location>
</feature>
<comment type="caution">
    <text evidence="2">The sequence shown here is derived from an EMBL/GenBank/DDBJ whole genome shotgun (WGS) entry which is preliminary data.</text>
</comment>
<dbReference type="AlphaFoldDB" id="A0A6A4QX13"/>
<dbReference type="Gene3D" id="3.80.10.10">
    <property type="entry name" value="Ribonuclease Inhibitor"/>
    <property type="match status" value="1"/>
</dbReference>